<keyword evidence="3 5" id="KW-0456">Lyase</keyword>
<dbReference type="InterPro" id="IPR007197">
    <property type="entry name" value="rSAM"/>
</dbReference>
<keyword evidence="2" id="KW-0501">Molybdenum cofactor biosynthesis</keyword>
<dbReference type="EMBL" id="JAHLQI010000003">
    <property type="protein sequence ID" value="MBU5490293.1"/>
    <property type="molecule type" value="Genomic_DNA"/>
</dbReference>
<keyword evidence="1" id="KW-0408">Iron</keyword>
<dbReference type="InterPro" id="IPR006638">
    <property type="entry name" value="Elp3/MiaA/NifB-like_rSAM"/>
</dbReference>
<evidence type="ECO:0000313" key="6">
    <source>
        <dbReference type="Proteomes" id="UP000783588"/>
    </source>
</evidence>
<dbReference type="SFLD" id="SFLDS00029">
    <property type="entry name" value="Radical_SAM"/>
    <property type="match status" value="1"/>
</dbReference>
<accession>A0ABS6ERH1</accession>
<dbReference type="SMART" id="SM00729">
    <property type="entry name" value="Elp3"/>
    <property type="match status" value="1"/>
</dbReference>
<proteinExistence type="predicted"/>
<dbReference type="Proteomes" id="UP000783588">
    <property type="component" value="Unassembled WGS sequence"/>
</dbReference>
<dbReference type="PROSITE" id="PS51918">
    <property type="entry name" value="RADICAL_SAM"/>
    <property type="match status" value="1"/>
</dbReference>
<dbReference type="PANTHER" id="PTHR22960">
    <property type="entry name" value="MOLYBDOPTERIN COFACTOR SYNTHESIS PROTEIN A"/>
    <property type="match status" value="1"/>
</dbReference>
<dbReference type="SFLD" id="SFLDG01386">
    <property type="entry name" value="main_SPASM_domain-containing"/>
    <property type="match status" value="1"/>
</dbReference>
<name>A0ABS6ERH1_9FIRM</name>
<keyword evidence="1" id="KW-0004">4Fe-4S</keyword>
<dbReference type="PANTHER" id="PTHR22960:SF0">
    <property type="entry name" value="MOLYBDENUM COFACTOR BIOSYNTHESIS PROTEIN 1"/>
    <property type="match status" value="1"/>
</dbReference>
<sequence length="321" mass="36072">MTDQFGRNIKYLRVSITDRCNLKCFYCMPHGAPAVQHRDILRYEEIARIVRIAASLGITKVRITGGEPLVRKDCVQLIKMIREIPEIDTIAMTTNGILLPEYLSELVQAGLNAVNISLDTLQRQRFRAITGCDGMPDWKALLRCCVQAGITTKTNTVLLAENREEWAEIAALAQEFPICVRFIEQMPLGQGIMDEQHTAQAVLEQLRGRWSDLRPAKTQDCSAPARYYTSGKLMGAVGVIAPMTHRFCRSCDRVRLTSTGQLKPCLSYATHVDVRARLRGGASDEEIQELLRQSIYQKPANHCFGMQTDDAERQTMNRIGG</sequence>
<feature type="domain" description="Radical SAM core" evidence="4">
    <location>
        <begin position="4"/>
        <end position="214"/>
    </location>
</feature>
<comment type="caution">
    <text evidence="5">The sequence shown here is derived from an EMBL/GenBank/DDBJ whole genome shotgun (WGS) entry which is preliminary data.</text>
</comment>
<dbReference type="Pfam" id="PF04055">
    <property type="entry name" value="Radical_SAM"/>
    <property type="match status" value="1"/>
</dbReference>
<protein>
    <submittedName>
        <fullName evidence="5">GTP 3',8-cyclase MoaA</fullName>
        <ecNumber evidence="5">4.1.99.22</ecNumber>
    </submittedName>
</protein>
<dbReference type="InterPro" id="IPR050105">
    <property type="entry name" value="MoCo_biosynth_MoaA/MoaC"/>
</dbReference>
<dbReference type="RefSeq" id="WP_216469958.1">
    <property type="nucleotide sequence ID" value="NZ_JAHLQI010000003.1"/>
</dbReference>
<dbReference type="CDD" id="cd21117">
    <property type="entry name" value="Twitch_MoaA"/>
    <property type="match status" value="1"/>
</dbReference>
<dbReference type="SFLD" id="SFLDG01067">
    <property type="entry name" value="SPASM/twitch_domain_containing"/>
    <property type="match status" value="1"/>
</dbReference>
<dbReference type="GO" id="GO:0061798">
    <property type="term" value="F:GTP 3',8'-cyclase activity"/>
    <property type="evidence" value="ECO:0007669"/>
    <property type="project" value="UniProtKB-EC"/>
</dbReference>
<dbReference type="InterPro" id="IPR040064">
    <property type="entry name" value="MoaA-like"/>
</dbReference>
<keyword evidence="1" id="KW-0411">Iron-sulfur</keyword>
<evidence type="ECO:0000313" key="5">
    <source>
        <dbReference type="EMBL" id="MBU5490293.1"/>
    </source>
</evidence>
<evidence type="ECO:0000256" key="2">
    <source>
        <dbReference type="ARBA" id="ARBA00023150"/>
    </source>
</evidence>
<dbReference type="CDD" id="cd01335">
    <property type="entry name" value="Radical_SAM"/>
    <property type="match status" value="1"/>
</dbReference>
<dbReference type="NCBIfam" id="TIGR02666">
    <property type="entry name" value="moaA"/>
    <property type="match status" value="1"/>
</dbReference>
<evidence type="ECO:0000256" key="1">
    <source>
        <dbReference type="ARBA" id="ARBA00022485"/>
    </source>
</evidence>
<evidence type="ECO:0000259" key="4">
    <source>
        <dbReference type="PROSITE" id="PS51918"/>
    </source>
</evidence>
<dbReference type="InterPro" id="IPR010505">
    <property type="entry name" value="MoaA_twitch"/>
</dbReference>
<keyword evidence="6" id="KW-1185">Reference proteome</keyword>
<dbReference type="EC" id="4.1.99.22" evidence="5"/>
<organism evidence="5 6">
    <name type="scientific">Butyricicoccus intestinisimiae</name>
    <dbReference type="NCBI Taxonomy" id="2841509"/>
    <lineage>
        <taxon>Bacteria</taxon>
        <taxon>Bacillati</taxon>
        <taxon>Bacillota</taxon>
        <taxon>Clostridia</taxon>
        <taxon>Eubacteriales</taxon>
        <taxon>Butyricicoccaceae</taxon>
        <taxon>Butyricicoccus</taxon>
    </lineage>
</organism>
<dbReference type="SFLD" id="SFLDG01383">
    <property type="entry name" value="cyclic_pyranopterin_phosphate"/>
    <property type="match status" value="1"/>
</dbReference>
<dbReference type="InterPro" id="IPR013483">
    <property type="entry name" value="MoaA"/>
</dbReference>
<gene>
    <name evidence="5" type="primary">moaA</name>
    <name evidence="5" type="ORF">KQI75_06625</name>
</gene>
<reference evidence="5 6" key="1">
    <citation type="submission" date="2021-06" db="EMBL/GenBank/DDBJ databases">
        <authorList>
            <person name="Sun Q."/>
            <person name="Li D."/>
        </authorList>
    </citation>
    <scope>NUCLEOTIDE SEQUENCE [LARGE SCALE GENOMIC DNA]</scope>
    <source>
        <strain evidence="5 6">MSJd-7</strain>
    </source>
</reference>
<keyword evidence="1" id="KW-0479">Metal-binding</keyword>
<evidence type="ECO:0000256" key="3">
    <source>
        <dbReference type="ARBA" id="ARBA00023239"/>
    </source>
</evidence>
<dbReference type="Pfam" id="PF06463">
    <property type="entry name" value="Mob_synth_C"/>
    <property type="match status" value="1"/>
</dbReference>